<protein>
    <recommendedName>
        <fullName evidence="3">Transposase</fullName>
    </recommendedName>
</protein>
<evidence type="ECO:0000313" key="2">
    <source>
        <dbReference type="Proteomes" id="UP000018934"/>
    </source>
</evidence>
<dbReference type="EMBL" id="CP007033">
    <property type="protein sequence ID" value="AHF11339.1"/>
    <property type="molecule type" value="Genomic_DNA"/>
</dbReference>
<proteinExistence type="predicted"/>
<reference evidence="1 2" key="1">
    <citation type="journal article" date="2013" name="Stand. Genomic Sci.">
        <title>Complete genome sequence of Dehalobacter restrictus PER-K23(T.).</title>
        <authorList>
            <person name="Kruse T."/>
            <person name="Maillard J."/>
            <person name="Goodwin L."/>
            <person name="Woyke T."/>
            <person name="Teshima H."/>
            <person name="Bruce D."/>
            <person name="Detter C."/>
            <person name="Tapia R."/>
            <person name="Han C."/>
            <person name="Huntemann M."/>
            <person name="Wei C.L."/>
            <person name="Han J."/>
            <person name="Chen A."/>
            <person name="Kyrpides N."/>
            <person name="Szeto E."/>
            <person name="Markowitz V."/>
            <person name="Ivanova N."/>
            <person name="Pagani I."/>
            <person name="Pati A."/>
            <person name="Pitluck S."/>
            <person name="Nolan M."/>
            <person name="Holliger C."/>
            <person name="Smidt H."/>
        </authorList>
    </citation>
    <scope>NUCLEOTIDE SEQUENCE [LARGE SCALE GENOMIC DNA]</scope>
    <source>
        <strain evidence="2">DSM 9455</strain>
    </source>
</reference>
<keyword evidence="2" id="KW-1185">Reference proteome</keyword>
<gene>
    <name evidence="1" type="ORF">DEHRE_07375</name>
</gene>
<evidence type="ECO:0008006" key="3">
    <source>
        <dbReference type="Google" id="ProtNLM"/>
    </source>
</evidence>
<organism evidence="1 2">
    <name type="scientific">Dehalobacter restrictus (strain DSM 9455 / PER-K23)</name>
    <dbReference type="NCBI Taxonomy" id="871738"/>
    <lineage>
        <taxon>Bacteria</taxon>
        <taxon>Bacillati</taxon>
        <taxon>Bacillota</taxon>
        <taxon>Clostridia</taxon>
        <taxon>Eubacteriales</taxon>
        <taxon>Desulfitobacteriaceae</taxon>
        <taxon>Dehalobacter</taxon>
    </lineage>
</organism>
<accession>A0ABN4BVV8</accession>
<sequence>MYSINPLLESYNIYADKNCCYEDLLKKLMISLKATVPL</sequence>
<name>A0ABN4BVV8_DEHRP</name>
<evidence type="ECO:0000313" key="1">
    <source>
        <dbReference type="EMBL" id="AHF11339.1"/>
    </source>
</evidence>
<dbReference type="Proteomes" id="UP000018934">
    <property type="component" value="Chromosome"/>
</dbReference>